<name>A0A2I1DEM1_ASPC2</name>
<evidence type="ECO:0000313" key="3">
    <source>
        <dbReference type="Proteomes" id="UP000234254"/>
    </source>
</evidence>
<sequence length="152" mass="16762">MKRMLTSNNPRGTAIAPKTWGGLPQRESGRMGKEEKKRRSKNKGNDKRLTVGTTCSAKKSYQSRSMDGGFHPGDRSLSLLCALLIGQFTGFVNPSRAFSMLFRVLYTRNQDAALQAQLIGLKLVSGSEQCIPNTISHVGVKKDQAIFRFLGN</sequence>
<dbReference type="Proteomes" id="UP000234254">
    <property type="component" value="Unassembled WGS sequence"/>
</dbReference>
<dbReference type="RefSeq" id="XP_024696919.1">
    <property type="nucleotide sequence ID" value="XM_024832749.1"/>
</dbReference>
<feature type="compositionally biased region" description="Basic and acidic residues" evidence="1">
    <location>
        <begin position="27"/>
        <end position="49"/>
    </location>
</feature>
<dbReference type="EMBL" id="MSFM01000001">
    <property type="protein sequence ID" value="PKY08325.1"/>
    <property type="molecule type" value="Genomic_DNA"/>
</dbReference>
<evidence type="ECO:0000256" key="1">
    <source>
        <dbReference type="SAM" id="MobiDB-lite"/>
    </source>
</evidence>
<feature type="compositionally biased region" description="Polar residues" evidence="1">
    <location>
        <begin position="1"/>
        <end position="11"/>
    </location>
</feature>
<dbReference type="AlphaFoldDB" id="A0A2I1DEM1"/>
<gene>
    <name evidence="2" type="ORF">P168DRAFT_13990</name>
</gene>
<keyword evidence="3" id="KW-1185">Reference proteome</keyword>
<dbReference type="VEuPathDB" id="FungiDB:P168DRAFT_13990"/>
<accession>A0A2I1DEM1</accession>
<proteinExistence type="predicted"/>
<feature type="region of interest" description="Disordered" evidence="1">
    <location>
        <begin position="1"/>
        <end position="54"/>
    </location>
</feature>
<protein>
    <submittedName>
        <fullName evidence="2">Uncharacterized protein</fullName>
    </submittedName>
</protein>
<evidence type="ECO:0000313" key="2">
    <source>
        <dbReference type="EMBL" id="PKY08325.1"/>
    </source>
</evidence>
<organism evidence="2 3">
    <name type="scientific">Aspergillus campestris (strain IBT 28561)</name>
    <dbReference type="NCBI Taxonomy" id="1392248"/>
    <lineage>
        <taxon>Eukaryota</taxon>
        <taxon>Fungi</taxon>
        <taxon>Dikarya</taxon>
        <taxon>Ascomycota</taxon>
        <taxon>Pezizomycotina</taxon>
        <taxon>Eurotiomycetes</taxon>
        <taxon>Eurotiomycetidae</taxon>
        <taxon>Eurotiales</taxon>
        <taxon>Aspergillaceae</taxon>
        <taxon>Aspergillus</taxon>
        <taxon>Aspergillus subgen. Circumdati</taxon>
    </lineage>
</organism>
<reference evidence="2" key="1">
    <citation type="submission" date="2016-12" db="EMBL/GenBank/DDBJ databases">
        <title>The genomes of Aspergillus section Nigri reveals drivers in fungal speciation.</title>
        <authorList>
            <consortium name="DOE Joint Genome Institute"/>
            <person name="Vesth T.C."/>
            <person name="Nybo J."/>
            <person name="Theobald S."/>
            <person name="Brandl J."/>
            <person name="Frisvad J.C."/>
            <person name="Nielsen K.F."/>
            <person name="Lyhne E.K."/>
            <person name="Kogle M.E."/>
            <person name="Kuo A."/>
            <person name="Riley R."/>
            <person name="Clum A."/>
            <person name="Nolan M."/>
            <person name="Lipzen A."/>
            <person name="Salamov A."/>
            <person name="Henrissat B."/>
            <person name="Wiebenga A."/>
            <person name="De vries R.P."/>
            <person name="Grigoriev I.V."/>
            <person name="Mortensen U.H."/>
            <person name="Andersen M.R."/>
            <person name="Baker S.E."/>
        </authorList>
    </citation>
    <scope>NUCLEOTIDE SEQUENCE</scope>
    <source>
        <strain evidence="2">IBT 28561</strain>
    </source>
</reference>
<dbReference type="GeneID" id="36540271"/>
<comment type="caution">
    <text evidence="2">The sequence shown here is derived from an EMBL/GenBank/DDBJ whole genome shotgun (WGS) entry which is preliminary data.</text>
</comment>
<dbReference type="OrthoDB" id="10285704at2759"/>